<sequence>MIGFIGTVFSPWYHWSGRRRPQNHVCLNVVTWGGSPRFTMTDRGESALRQSRESLQIGPSRMTWANGALVIEIDEKGAAPRFGRVRGKITLTPEAVTRVEAVLDPGARHIWRPFAPLSRIKVELDGQPAWKGHGYFDANFGARPLETDFRRWTWGRYAASGRGVVFYDGLRRDGSTLGLSLGFDALGQVTETEAPPLVAMKPTAWRLPRETRADAGTTPRQTAMLLDAPFYSRAAVDVTLGGEQFTGVHEALDLDRYAWPWLKPMIALRVPRSRA</sequence>
<dbReference type="SUPFAM" id="SSF159245">
    <property type="entry name" value="AttH-like"/>
    <property type="match status" value="1"/>
</dbReference>
<comment type="caution">
    <text evidence="1">The sequence shown here is derived from an EMBL/GenBank/DDBJ whole genome shotgun (WGS) entry which is preliminary data.</text>
</comment>
<evidence type="ECO:0000313" key="1">
    <source>
        <dbReference type="EMBL" id="NBZ86424.1"/>
    </source>
</evidence>
<dbReference type="AlphaFoldDB" id="A0AAE4Y785"/>
<dbReference type="CDD" id="cd21471">
    <property type="entry name" value="CrtC-like"/>
    <property type="match status" value="1"/>
</dbReference>
<organism evidence="1 2">
    <name type="scientific">Stagnihabitans tardus</name>
    <dbReference type="NCBI Taxonomy" id="2699202"/>
    <lineage>
        <taxon>Bacteria</taxon>
        <taxon>Pseudomonadati</taxon>
        <taxon>Pseudomonadota</taxon>
        <taxon>Alphaproteobacteria</taxon>
        <taxon>Rhodobacterales</taxon>
        <taxon>Paracoccaceae</taxon>
        <taxon>Stagnihabitans</taxon>
    </lineage>
</organism>
<dbReference type="NCBIfam" id="NF045922">
    <property type="entry name" value="CarotHydtaseCrtCRhod"/>
    <property type="match status" value="1"/>
</dbReference>
<reference evidence="1" key="1">
    <citation type="submission" date="2020-01" db="EMBL/GenBank/DDBJ databases">
        <authorList>
            <person name="Chen W.-M."/>
        </authorList>
    </citation>
    <scope>NUCLEOTIDE SEQUENCE</scope>
    <source>
        <strain evidence="1">CYK-10</strain>
    </source>
</reference>
<accession>A0AAE4Y785</accession>
<dbReference type="EMBL" id="JAABNR010000002">
    <property type="protein sequence ID" value="NBZ86424.1"/>
    <property type="molecule type" value="Genomic_DNA"/>
</dbReference>
<gene>
    <name evidence="1" type="ORF">GV832_02430</name>
</gene>
<name>A0AAE4Y785_9RHOB</name>
<dbReference type="RefSeq" id="WP_168773238.1">
    <property type="nucleotide sequence ID" value="NZ_JAABNR010000002.1"/>
</dbReference>
<protein>
    <submittedName>
        <fullName evidence="1">Carotenoid 1,2-hydratase</fullName>
    </submittedName>
</protein>
<dbReference type="Proteomes" id="UP001193501">
    <property type="component" value="Unassembled WGS sequence"/>
</dbReference>
<proteinExistence type="predicted"/>
<keyword evidence="2" id="KW-1185">Reference proteome</keyword>
<evidence type="ECO:0000313" key="2">
    <source>
        <dbReference type="Proteomes" id="UP001193501"/>
    </source>
</evidence>